<evidence type="ECO:0000313" key="3">
    <source>
        <dbReference type="Proteomes" id="UP000825935"/>
    </source>
</evidence>
<evidence type="ECO:0000256" key="1">
    <source>
        <dbReference type="SAM" id="MobiDB-lite"/>
    </source>
</evidence>
<feature type="region of interest" description="Disordered" evidence="1">
    <location>
        <begin position="1"/>
        <end position="83"/>
    </location>
</feature>
<dbReference type="EMBL" id="CM035411">
    <property type="protein sequence ID" value="KAH7436020.1"/>
    <property type="molecule type" value="Genomic_DNA"/>
</dbReference>
<proteinExistence type="predicted"/>
<dbReference type="AlphaFoldDB" id="A0A8T2UN87"/>
<reference evidence="2" key="1">
    <citation type="submission" date="2021-08" db="EMBL/GenBank/DDBJ databases">
        <title>WGS assembly of Ceratopteris richardii.</title>
        <authorList>
            <person name="Marchant D.B."/>
            <person name="Chen G."/>
            <person name="Jenkins J."/>
            <person name="Shu S."/>
            <person name="Leebens-Mack J."/>
            <person name="Grimwood J."/>
            <person name="Schmutz J."/>
            <person name="Soltis P."/>
            <person name="Soltis D."/>
            <person name="Chen Z.-H."/>
        </authorList>
    </citation>
    <scope>NUCLEOTIDE SEQUENCE</scope>
    <source>
        <strain evidence="2">Whitten #5841</strain>
        <tissue evidence="2">Leaf</tissue>
    </source>
</reference>
<dbReference type="Proteomes" id="UP000825935">
    <property type="component" value="Chromosome 6"/>
</dbReference>
<sequence>MVRSAPDGEAPEPAPPEKKRRGRPRKSERPDTEVGTEAEQQRKERRKSGDDPTKSGEHLRSKKKRQRRDTIGSDEQGTGSLTMFEKLEEEDARGAGGATEVRVGQSVHGVVDGTFDAGYLVTIRVGDAETVFRGIMFGHGLYSPLSTDNDVAPDLKKVSRADEAGIPASEQEAGGAGASDITETPQSASLALPSPPPDPCKGLAQVNASTSASPVPTIPHALAGVQPFSQDRLFFASAPLTSPMYDHVHTTYRSPLFPQRQPPQSVAENPYHAVPDYPVYRPAMPTNLTPNFGCPPNSQSLPTDYAAAPVLNRETRKDDDSSIVASDWRLD</sequence>
<protein>
    <submittedName>
        <fullName evidence="2">Uncharacterized protein</fullName>
    </submittedName>
</protein>
<accession>A0A8T2UN87</accession>
<dbReference type="PANTHER" id="PTHR34682">
    <property type="entry name" value="AT HOOK MOTIF-CONTAINING PROTEIN"/>
    <property type="match status" value="1"/>
</dbReference>
<evidence type="ECO:0000313" key="2">
    <source>
        <dbReference type="EMBL" id="KAH7436020.1"/>
    </source>
</evidence>
<feature type="region of interest" description="Disordered" evidence="1">
    <location>
        <begin position="310"/>
        <end position="331"/>
    </location>
</feature>
<dbReference type="EMBL" id="CM035411">
    <property type="protein sequence ID" value="KAH7436019.1"/>
    <property type="molecule type" value="Genomic_DNA"/>
</dbReference>
<feature type="region of interest" description="Disordered" evidence="1">
    <location>
        <begin position="164"/>
        <end position="213"/>
    </location>
</feature>
<gene>
    <name evidence="2" type="ORF">KP509_06G089800</name>
</gene>
<feature type="compositionally biased region" description="Basic and acidic residues" evidence="1">
    <location>
        <begin position="39"/>
        <end position="59"/>
    </location>
</feature>
<organism evidence="2 3">
    <name type="scientific">Ceratopteris richardii</name>
    <name type="common">Triangle waterfern</name>
    <dbReference type="NCBI Taxonomy" id="49495"/>
    <lineage>
        <taxon>Eukaryota</taxon>
        <taxon>Viridiplantae</taxon>
        <taxon>Streptophyta</taxon>
        <taxon>Embryophyta</taxon>
        <taxon>Tracheophyta</taxon>
        <taxon>Polypodiopsida</taxon>
        <taxon>Polypodiidae</taxon>
        <taxon>Polypodiales</taxon>
        <taxon>Pteridineae</taxon>
        <taxon>Pteridaceae</taxon>
        <taxon>Parkerioideae</taxon>
        <taxon>Ceratopteris</taxon>
    </lineage>
</organism>
<dbReference type="PANTHER" id="PTHR34682:SF1">
    <property type="entry name" value="PROTEIN METABOLIC NETWORK MODULATOR 1"/>
    <property type="match status" value="1"/>
</dbReference>
<dbReference type="InterPro" id="IPR045881">
    <property type="entry name" value="MNM1-like"/>
</dbReference>
<keyword evidence="3" id="KW-1185">Reference proteome</keyword>
<name>A0A8T2UN87_CERRI</name>
<comment type="caution">
    <text evidence="2">The sequence shown here is derived from an EMBL/GenBank/DDBJ whole genome shotgun (WGS) entry which is preliminary data.</text>
</comment>
<dbReference type="OrthoDB" id="1919336at2759"/>